<dbReference type="InterPro" id="IPR022033">
    <property type="entry name" value="Rav1p_C"/>
</dbReference>
<evidence type="ECO:0000259" key="3">
    <source>
        <dbReference type="Pfam" id="PF12234"/>
    </source>
</evidence>
<feature type="region of interest" description="Disordered" evidence="1">
    <location>
        <begin position="231"/>
        <end position="294"/>
    </location>
</feature>
<dbReference type="InterPro" id="IPR015943">
    <property type="entry name" value="WD40/YVTN_repeat-like_dom_sf"/>
</dbReference>
<dbReference type="EMBL" id="QUQM01000002">
    <property type="protein sequence ID" value="KAA8651745.1"/>
    <property type="molecule type" value="Genomic_DNA"/>
</dbReference>
<feature type="region of interest" description="Disordered" evidence="1">
    <location>
        <begin position="147"/>
        <end position="211"/>
    </location>
</feature>
<dbReference type="PANTHER" id="PTHR13950">
    <property type="entry name" value="RABCONNECTIN-RELATED"/>
    <property type="match status" value="1"/>
</dbReference>
<dbReference type="Pfam" id="PF12234">
    <property type="entry name" value="Rav1p_C"/>
    <property type="match status" value="2"/>
</dbReference>
<organism evidence="4 5">
    <name type="scientific">Aspergillus tanneri</name>
    <dbReference type="NCBI Taxonomy" id="1220188"/>
    <lineage>
        <taxon>Eukaryota</taxon>
        <taxon>Fungi</taxon>
        <taxon>Dikarya</taxon>
        <taxon>Ascomycota</taxon>
        <taxon>Pezizomycotina</taxon>
        <taxon>Eurotiomycetes</taxon>
        <taxon>Eurotiomycetidae</taxon>
        <taxon>Eurotiales</taxon>
        <taxon>Aspergillaceae</taxon>
        <taxon>Aspergillus</taxon>
        <taxon>Aspergillus subgen. Circumdati</taxon>
    </lineage>
</organism>
<evidence type="ECO:0000259" key="2">
    <source>
        <dbReference type="Pfam" id="PF08457"/>
    </source>
</evidence>
<dbReference type="GeneID" id="54323343"/>
<dbReference type="GO" id="GO:0007035">
    <property type="term" value="P:vacuolar acidification"/>
    <property type="evidence" value="ECO:0007669"/>
    <property type="project" value="TreeGrafter"/>
</dbReference>
<feature type="domain" description="RAVE complex protein Rav1 C-terminal" evidence="3">
    <location>
        <begin position="1883"/>
        <end position="2291"/>
    </location>
</feature>
<feature type="compositionally biased region" description="Basic and acidic residues" evidence="1">
    <location>
        <begin position="249"/>
        <end position="262"/>
    </location>
</feature>
<evidence type="ECO:0000256" key="1">
    <source>
        <dbReference type="SAM" id="MobiDB-lite"/>
    </source>
</evidence>
<name>A0A5M9MXD3_9EURO</name>
<feature type="region of interest" description="Disordered" evidence="1">
    <location>
        <begin position="1065"/>
        <end position="1084"/>
    </location>
</feature>
<dbReference type="PANTHER" id="PTHR13950:SF9">
    <property type="entry name" value="RABCONNECTIN-3A"/>
    <property type="match status" value="1"/>
</dbReference>
<feature type="region of interest" description="Disordered" evidence="1">
    <location>
        <begin position="1037"/>
        <end position="1058"/>
    </location>
</feature>
<protein>
    <submittedName>
        <fullName evidence="4">Regulator of (H+)-ATPase in vacuolar membrane</fullName>
    </submittedName>
</protein>
<dbReference type="OrthoDB" id="342131at2759"/>
<dbReference type="InterPro" id="IPR052208">
    <property type="entry name" value="DmX-like/RAVE_component"/>
</dbReference>
<dbReference type="Proteomes" id="UP000324241">
    <property type="component" value="Unassembled WGS sequence"/>
</dbReference>
<dbReference type="VEuPathDB" id="FungiDB:EYZ11_000023"/>
<accession>A0A5M9MXD3</accession>
<feature type="compositionally biased region" description="Polar residues" evidence="1">
    <location>
        <begin position="1074"/>
        <end position="1084"/>
    </location>
</feature>
<feature type="compositionally biased region" description="Low complexity" evidence="1">
    <location>
        <begin position="170"/>
        <end position="181"/>
    </location>
</feature>
<gene>
    <name evidence="4" type="primary">RAV1</name>
    <name evidence="4" type="ORF">ATNIH1004_000641</name>
</gene>
<feature type="domain" description="Sfi1 spindle body" evidence="2">
    <location>
        <begin position="372"/>
        <end position="940"/>
    </location>
</feature>
<dbReference type="RefSeq" id="XP_033431106.1">
    <property type="nucleotide sequence ID" value="XM_033565349.1"/>
</dbReference>
<comment type="caution">
    <text evidence="4">The sequence shown here is derived from an EMBL/GenBank/DDBJ whole genome shotgun (WGS) entry which is preliminary data.</text>
</comment>
<dbReference type="InterPro" id="IPR036322">
    <property type="entry name" value="WD40_repeat_dom_sf"/>
</dbReference>
<sequence>MPPVSRQRKPLSYEDPSLSDEDVGLLFQVITRAERSPEVERLPFRVLFQAYDEVISEHGVDADPGYACMRFLLKMGKKNITGDSLFEKFENLLEQMGIVIEFGGDNDDDNEDNETYEQSALVPDGRLRARVDRENTPGEDTTQITRRRRASFNSMYDVGDDPTQRSIWNRPSSRSSLSRLPTGKPEFIDSRLSPPKGTTTTKNPSSPDRTQLIAQFIDVGRRLMSRMDLLDPAKDKKPISNGVHARSAVNEDRSKRMAEASRSRHRHSVSSEGSDENAEELSASSQGDKSETFGKSEVPLEMLYRPSLSDLLRDASTFNMYRQRAINRRILTQWLKKAIQTRQSHQNMEVVAVNRDRLTLVRQAFETWLTIIQEKRQAAQTERFFKHLEERAARARDLYLMTKAFTHWAQVASDEVARTSAARRHVLGVKYFNAWREITAVNELKAQRFALRRPFITWRKKLHQVKGLEKRAVATHDQRSTHTFYWQWFWCFCERRAPQWYDYCLKRRSLLYWLRNFRNNRERTLEIDTRNKHNTLNLAWQAWTKRSKAVAITEQEAASRQRLQLLGESFGEWKIQSRLAPAASRTAKMVDKRIVQMAFGHWVKKVQMAKQAREFDTRRVVRNSWTTWNDLLRCQALSVRIEERLKMEAMYKWILAERYRLMQRILDQRITRDVFSTFVTNVRRTYSQLLHNAGIHEDHRNEELLRSKLTRWRGQLALQHQRDVVAFEFYAPRLAQESLVAWRSKLDHVAKLDGWACDAQFYFATTKAIKRWHTATVQSAKQRRQNAYAQTRRKIKINLASRALGSWHTKWQHVADMEQQSLQFSRRKTLNLASGFFAQWHESTEKKVQDCNNADTYYFRRVTYNQLIRLAEVLIEWLRLREQAENMYRDHILSQANVQLRKLSLRVFQIKSTFETAGAMRERSLRRHSRSMFRHWLEKTRDNIEARDSPGPLMSPAKTFDGASRPGQALFDPWYQTGTPFRLGDFDSQAPSSLATPSYMTSPSKRAARARVLAQVSTTPATPLQTPFASRLLRARTESTAPKTAPSARPRTDLGNSLGTTSVRFVDEEPESPTDAQQRPTSANITSMRAVLPGRPPRKLQSFSAALWDGLRVVVYISGRALVILGGPRNLLQTIYVDDADALEAVTIDEASGKIAVCGGPDVFVYEPYGIQRETLKWSLAHTFRCDDDDELIRTLSWGSSDELLLEASCPRQVCTVLPPDATLVVTTGQYDRVVKVWRRLSFGADDVRFEVSYLPHPAVVTGMHWRRPFHPEQFMNSAFYTWCADNKIRVWATRDHHAPSALQFWTHIDMGTSVQPRHATNENSMTRRYAFIVDGRDFCAATERAVQRNTGNSGNHALEHIIEVANKNPEICVVLDGEGHMSAWALEDVGSKIKSELKVFNILHVEGLDFSFMRGISAKEDYAQMCAFQSTHSSDSISILVHHFDGRIEWFDSQVDALFDPAPRKNRVSLRGSWTGHNGPVKKIVRNAIGDILVSRTDDNKALIWKQKRRESGSTLVRKSSLFSDGHIYRTCIIEGGDFLVNLHHKGISVWDIRSFHAQQLASSTFDFSSKPLCVLPIPTSERDHDVVYIAVIGADMKGIAWELRLPTSRQQVNGGTHDPDYVLKRLCTFDLGLKGNLSYVLPVDPAGPKAERSGFFDLFSPDIALSYTSTGVLHTWTAKVDREKNRVDWLLTSTVETGIANPSLASGNSIRKAALVDEDRTRLTIWDTNGAQLEFEEHFSQQEVVRDLDWTSTPDRQSVLAVGFPHKVLLLSQLRYDYLDAQPSWAQIREIWIRDLTPHPIGDSCWLSNGHIVIGAGNQLLVYDNEIDATERVVSQLRIPSRGQTSVDFFEVVSRLNGTLPVFHPQFLAQCILSGKSNLLLEMRLEDFYEEHDTPQKASSKELHSYADLSLDEELSVMDESTAALLNENLARFALPQLTSQEQFRLADTVECVATVEKHRRSMDDNAARYLLFFRQHMLRRTQGVANKDTVSWREIAWAFYSGSQDILLDLVSRQFGGKMLWKSAKESGIFMWLSDPAAIRAQLEIVARNEYTKTEEKNPIDCSLYYLAMKKKNILQGLWRMAHWNREQAATQRLLSNDFQDPRWKTSALKNAYALLGKRRFEYAAAFFLLADHLRDAAQVCMNQVGDLQLAIAITRAYEGDNGPVLKEILEERVLPEAASDGNRWMASWAFWMLGRRDMAVRSLISPIETLIPSTPSSPGSPGSIPLQAKSYLSNDPALVVLYKTLREKTLQTLKGASKVSAQSEWNFVLRNARLYDRMGCDLLAIDLIRHWEFLGGPSALQTVKEVALDLQDNGVDYRKMLRRRSSLVVADMPIKTRVAQAPESPAAAQELKPPPTTFNEPDANSLLDSFGF</sequence>
<evidence type="ECO:0000313" key="4">
    <source>
        <dbReference type="EMBL" id="KAA8651745.1"/>
    </source>
</evidence>
<feature type="domain" description="RAVE complex protein Rav1 C-terminal" evidence="3">
    <location>
        <begin position="1673"/>
        <end position="1882"/>
    </location>
</feature>
<reference evidence="4 5" key="1">
    <citation type="submission" date="2019-08" db="EMBL/GenBank/DDBJ databases">
        <title>The genome sequence of a newly discovered highly antifungal drug resistant Aspergillus species, Aspergillus tanneri NIH 1004.</title>
        <authorList>
            <person name="Mounaud S."/>
            <person name="Singh I."/>
            <person name="Joardar V."/>
            <person name="Pakala S."/>
            <person name="Pakala S."/>
            <person name="Venepally P."/>
            <person name="Chung J.K."/>
            <person name="Losada L."/>
            <person name="Nierman W.C."/>
        </authorList>
    </citation>
    <scope>NUCLEOTIDE SEQUENCE [LARGE SCALE GENOMIC DNA]</scope>
    <source>
        <strain evidence="4 5">NIH1004</strain>
    </source>
</reference>
<feature type="region of interest" description="Disordered" evidence="1">
    <location>
        <begin position="2343"/>
        <end position="2376"/>
    </location>
</feature>
<dbReference type="Gene3D" id="2.130.10.10">
    <property type="entry name" value="YVTN repeat-like/Quinoprotein amine dehydrogenase"/>
    <property type="match status" value="1"/>
</dbReference>
<feature type="compositionally biased region" description="Polar residues" evidence="1">
    <location>
        <begin position="196"/>
        <end position="211"/>
    </location>
</feature>
<dbReference type="SUPFAM" id="SSF50978">
    <property type="entry name" value="WD40 repeat-like"/>
    <property type="match status" value="1"/>
</dbReference>
<dbReference type="VEuPathDB" id="FungiDB:EYZ11_000050"/>
<dbReference type="GO" id="GO:0043291">
    <property type="term" value="C:RAVE complex"/>
    <property type="evidence" value="ECO:0007669"/>
    <property type="project" value="TreeGrafter"/>
</dbReference>
<evidence type="ECO:0000313" key="5">
    <source>
        <dbReference type="Proteomes" id="UP000324241"/>
    </source>
</evidence>
<proteinExistence type="predicted"/>
<dbReference type="Pfam" id="PF08457">
    <property type="entry name" value="Sfi1"/>
    <property type="match status" value="1"/>
</dbReference>
<feature type="compositionally biased region" description="Low complexity" evidence="1">
    <location>
        <begin position="2343"/>
        <end position="2354"/>
    </location>
</feature>
<dbReference type="InterPro" id="IPR013665">
    <property type="entry name" value="Sfi1_dom"/>
</dbReference>